<evidence type="ECO:0000256" key="5">
    <source>
        <dbReference type="ARBA" id="ARBA00023242"/>
    </source>
</evidence>
<dbReference type="Gene3D" id="1.10.10.60">
    <property type="entry name" value="Homeodomain-like"/>
    <property type="match status" value="1"/>
</dbReference>
<dbReference type="PROSITE" id="PS51294">
    <property type="entry name" value="HTH_MYB"/>
    <property type="match status" value="1"/>
</dbReference>
<keyword evidence="3" id="KW-0238">DNA-binding</keyword>
<gene>
    <name evidence="8" type="ORF">MIMGU_mgv1a021691mg</name>
</gene>
<dbReference type="AlphaFoldDB" id="A0A022QWJ9"/>
<dbReference type="FunFam" id="1.10.10.60:FF:000121">
    <property type="entry name" value="Myb transcription factor"/>
    <property type="match status" value="1"/>
</dbReference>
<dbReference type="GO" id="GO:0005634">
    <property type="term" value="C:nucleus"/>
    <property type="evidence" value="ECO:0000318"/>
    <property type="project" value="GO_Central"/>
</dbReference>
<keyword evidence="4" id="KW-0804">Transcription</keyword>
<dbReference type="InterPro" id="IPR015495">
    <property type="entry name" value="Myb_TF_plants"/>
</dbReference>
<name>A0A022QWJ9_ERYGU</name>
<dbReference type="Proteomes" id="UP000030748">
    <property type="component" value="Unassembled WGS sequence"/>
</dbReference>
<proteinExistence type="predicted"/>
<reference evidence="8 9" key="1">
    <citation type="journal article" date="2013" name="Proc. Natl. Acad. Sci. U.S.A.">
        <title>Fine-scale variation in meiotic recombination in Mimulus inferred from population shotgun sequencing.</title>
        <authorList>
            <person name="Hellsten U."/>
            <person name="Wright K.M."/>
            <person name="Jenkins J."/>
            <person name="Shu S."/>
            <person name="Yuan Y."/>
            <person name="Wessler S.R."/>
            <person name="Schmutz J."/>
            <person name="Willis J.H."/>
            <person name="Rokhsar D.S."/>
        </authorList>
    </citation>
    <scope>NUCLEOTIDE SEQUENCE [LARGE SCALE GENOMIC DNA]</scope>
    <source>
        <strain evidence="9">cv. DUN x IM62</strain>
    </source>
</reference>
<keyword evidence="9" id="KW-1185">Reference proteome</keyword>
<dbReference type="SUPFAM" id="SSF46689">
    <property type="entry name" value="Homeodomain-like"/>
    <property type="match status" value="1"/>
</dbReference>
<dbReference type="InterPro" id="IPR017930">
    <property type="entry name" value="Myb_dom"/>
</dbReference>
<feature type="domain" description="Myb-like" evidence="6">
    <location>
        <begin position="10"/>
        <end position="62"/>
    </location>
</feature>
<organism evidence="8 9">
    <name type="scientific">Erythranthe guttata</name>
    <name type="common">Yellow monkey flower</name>
    <name type="synonym">Mimulus guttatus</name>
    <dbReference type="NCBI Taxonomy" id="4155"/>
    <lineage>
        <taxon>Eukaryota</taxon>
        <taxon>Viridiplantae</taxon>
        <taxon>Streptophyta</taxon>
        <taxon>Embryophyta</taxon>
        <taxon>Tracheophyta</taxon>
        <taxon>Spermatophyta</taxon>
        <taxon>Magnoliopsida</taxon>
        <taxon>eudicotyledons</taxon>
        <taxon>Gunneridae</taxon>
        <taxon>Pentapetalae</taxon>
        <taxon>asterids</taxon>
        <taxon>lamiids</taxon>
        <taxon>Lamiales</taxon>
        <taxon>Phrymaceae</taxon>
        <taxon>Erythranthe</taxon>
    </lineage>
</organism>
<dbReference type="InterPro" id="IPR009057">
    <property type="entry name" value="Homeodomain-like_sf"/>
</dbReference>
<dbReference type="Pfam" id="PF00249">
    <property type="entry name" value="Myb_DNA-binding"/>
    <property type="match status" value="1"/>
</dbReference>
<evidence type="ECO:0000259" key="7">
    <source>
        <dbReference type="PROSITE" id="PS51294"/>
    </source>
</evidence>
<dbReference type="SMART" id="SM00717">
    <property type="entry name" value="SANT"/>
    <property type="match status" value="1"/>
</dbReference>
<dbReference type="PROSITE" id="PS50090">
    <property type="entry name" value="MYB_LIKE"/>
    <property type="match status" value="1"/>
</dbReference>
<dbReference type="InterPro" id="IPR001005">
    <property type="entry name" value="SANT/Myb"/>
</dbReference>
<dbReference type="EMBL" id="KI630802">
    <property type="protein sequence ID" value="EYU33032.1"/>
    <property type="molecule type" value="Genomic_DNA"/>
</dbReference>
<evidence type="ECO:0000313" key="9">
    <source>
        <dbReference type="Proteomes" id="UP000030748"/>
    </source>
</evidence>
<dbReference type="GO" id="GO:0006355">
    <property type="term" value="P:regulation of DNA-templated transcription"/>
    <property type="evidence" value="ECO:0000318"/>
    <property type="project" value="GO_Central"/>
</dbReference>
<protein>
    <submittedName>
        <fullName evidence="8">Uncharacterized protein</fullName>
    </submittedName>
</protein>
<dbReference type="PANTHER" id="PTHR47999">
    <property type="entry name" value="TRANSCRIPTION FACTOR MYB8-RELATED-RELATED"/>
    <property type="match status" value="1"/>
</dbReference>
<evidence type="ECO:0000259" key="6">
    <source>
        <dbReference type="PROSITE" id="PS50090"/>
    </source>
</evidence>
<dbReference type="PANTHER" id="PTHR47999:SF91">
    <property type="entry name" value="TRANSCRIPTION FACTOR MYB111"/>
    <property type="match status" value="1"/>
</dbReference>
<evidence type="ECO:0000313" key="8">
    <source>
        <dbReference type="EMBL" id="EYU33032.1"/>
    </source>
</evidence>
<evidence type="ECO:0000256" key="1">
    <source>
        <dbReference type="ARBA" id="ARBA00004123"/>
    </source>
</evidence>
<evidence type="ECO:0000256" key="2">
    <source>
        <dbReference type="ARBA" id="ARBA00023015"/>
    </source>
</evidence>
<keyword evidence="2" id="KW-0805">Transcription regulation</keyword>
<comment type="subcellular location">
    <subcellularLocation>
        <location evidence="1">Nucleus</location>
    </subcellularLocation>
</comment>
<sequence>MGRKACCDKSETLKRGKWEVEEDEKLINYINANGEGSWRSLPTNAGLKRCGKSCRLRWINYLKSGLKRGSFTPHEDETI</sequence>
<accession>A0A022QWJ9</accession>
<evidence type="ECO:0000256" key="3">
    <source>
        <dbReference type="ARBA" id="ARBA00023125"/>
    </source>
</evidence>
<evidence type="ECO:0000256" key="4">
    <source>
        <dbReference type="ARBA" id="ARBA00023163"/>
    </source>
</evidence>
<dbReference type="eggNOG" id="KOG0048">
    <property type="taxonomic scope" value="Eukaryota"/>
</dbReference>
<dbReference type="GO" id="GO:0000987">
    <property type="term" value="F:cis-regulatory region sequence-specific DNA binding"/>
    <property type="evidence" value="ECO:0000318"/>
    <property type="project" value="GO_Central"/>
</dbReference>
<dbReference type="CDD" id="cd00167">
    <property type="entry name" value="SANT"/>
    <property type="match status" value="1"/>
</dbReference>
<feature type="domain" description="HTH myb-type" evidence="7">
    <location>
        <begin position="10"/>
        <end position="66"/>
    </location>
</feature>
<keyword evidence="5" id="KW-0539">Nucleus</keyword>